<evidence type="ECO:0000259" key="5">
    <source>
        <dbReference type="PROSITE" id="PS51891"/>
    </source>
</evidence>
<comment type="similarity">
    <text evidence="1">Belongs to the Gfa family.</text>
</comment>
<proteinExistence type="inferred from homology"/>
<dbReference type="Proteomes" id="UP001370758">
    <property type="component" value="Unassembled WGS sequence"/>
</dbReference>
<accession>A0AAV9WMS6</accession>
<dbReference type="InterPro" id="IPR011057">
    <property type="entry name" value="Mss4-like_sf"/>
</dbReference>
<dbReference type="Pfam" id="PF04828">
    <property type="entry name" value="GFA"/>
    <property type="match status" value="1"/>
</dbReference>
<keyword evidence="4" id="KW-0456">Lyase</keyword>
<comment type="caution">
    <text evidence="6">The sequence shown here is derived from an EMBL/GenBank/DDBJ whole genome shotgun (WGS) entry which is preliminary data.</text>
</comment>
<evidence type="ECO:0000256" key="4">
    <source>
        <dbReference type="ARBA" id="ARBA00023239"/>
    </source>
</evidence>
<dbReference type="Gene3D" id="3.90.1590.10">
    <property type="entry name" value="glutathione-dependent formaldehyde- activating enzyme (gfa)"/>
    <property type="match status" value="1"/>
</dbReference>
<evidence type="ECO:0000256" key="1">
    <source>
        <dbReference type="ARBA" id="ARBA00005495"/>
    </source>
</evidence>
<evidence type="ECO:0000256" key="3">
    <source>
        <dbReference type="ARBA" id="ARBA00022833"/>
    </source>
</evidence>
<gene>
    <name evidence="6" type="ORF">TWF481_004994</name>
</gene>
<evidence type="ECO:0000313" key="7">
    <source>
        <dbReference type="Proteomes" id="UP001370758"/>
    </source>
</evidence>
<organism evidence="6 7">
    <name type="scientific">Arthrobotrys musiformis</name>
    <dbReference type="NCBI Taxonomy" id="47236"/>
    <lineage>
        <taxon>Eukaryota</taxon>
        <taxon>Fungi</taxon>
        <taxon>Dikarya</taxon>
        <taxon>Ascomycota</taxon>
        <taxon>Pezizomycotina</taxon>
        <taxon>Orbiliomycetes</taxon>
        <taxon>Orbiliales</taxon>
        <taxon>Orbiliaceae</taxon>
        <taxon>Arthrobotrys</taxon>
    </lineage>
</organism>
<dbReference type="AlphaFoldDB" id="A0AAV9WMS6"/>
<reference evidence="6 7" key="1">
    <citation type="submission" date="2023-08" db="EMBL/GenBank/DDBJ databases">
        <authorList>
            <person name="Palmer J.M."/>
        </authorList>
    </citation>
    <scope>NUCLEOTIDE SEQUENCE [LARGE SCALE GENOMIC DNA]</scope>
    <source>
        <strain evidence="6 7">TWF481</strain>
    </source>
</reference>
<evidence type="ECO:0000256" key="2">
    <source>
        <dbReference type="ARBA" id="ARBA00022723"/>
    </source>
</evidence>
<dbReference type="GO" id="GO:0016846">
    <property type="term" value="F:carbon-sulfur lyase activity"/>
    <property type="evidence" value="ECO:0007669"/>
    <property type="project" value="InterPro"/>
</dbReference>
<keyword evidence="2" id="KW-0479">Metal-binding</keyword>
<dbReference type="PROSITE" id="PS51891">
    <property type="entry name" value="CENP_V_GFA"/>
    <property type="match status" value="1"/>
</dbReference>
<name>A0AAV9WMS6_9PEZI</name>
<dbReference type="PANTHER" id="PTHR33337:SF30">
    <property type="entry name" value="DUF636 DOMAIN PROTEIN (AFU_ORTHOLOGUE AFUA_1G03180)"/>
    <property type="match status" value="1"/>
</dbReference>
<sequence>MVTTAGKCHCGELQWEITTEETPVHILCHCSACKLIGGGDYTLNLIVPKDNCKITSETQPNVYTYKGDSGNDVQCFYCPKCTSHPWHYQTVNADNYVVRTALLSGADKFSVAAEVYMKDKFEFQPQIAEASAAFETVPPS</sequence>
<dbReference type="SUPFAM" id="SSF51316">
    <property type="entry name" value="Mss4-like"/>
    <property type="match status" value="1"/>
</dbReference>
<dbReference type="GO" id="GO:0046872">
    <property type="term" value="F:metal ion binding"/>
    <property type="evidence" value="ECO:0007669"/>
    <property type="project" value="UniProtKB-KW"/>
</dbReference>
<keyword evidence="7" id="KW-1185">Reference proteome</keyword>
<protein>
    <recommendedName>
        <fullName evidence="5">CENP-V/GFA domain-containing protein</fullName>
    </recommendedName>
</protein>
<dbReference type="PANTHER" id="PTHR33337">
    <property type="entry name" value="GFA DOMAIN-CONTAINING PROTEIN"/>
    <property type="match status" value="1"/>
</dbReference>
<dbReference type="EMBL" id="JAVHJL010000002">
    <property type="protein sequence ID" value="KAK6510277.1"/>
    <property type="molecule type" value="Genomic_DNA"/>
</dbReference>
<keyword evidence="3" id="KW-0862">Zinc</keyword>
<feature type="domain" description="CENP-V/GFA" evidence="5">
    <location>
        <begin position="4"/>
        <end position="122"/>
    </location>
</feature>
<evidence type="ECO:0000313" key="6">
    <source>
        <dbReference type="EMBL" id="KAK6510277.1"/>
    </source>
</evidence>
<dbReference type="InterPro" id="IPR006913">
    <property type="entry name" value="CENP-V/GFA"/>
</dbReference>